<dbReference type="RefSeq" id="YP_009106743.1">
    <property type="nucleotide sequence ID" value="NC_025548.1"/>
</dbReference>
<keyword evidence="3" id="KW-0378">Hydrolase</keyword>
<protein>
    <submittedName>
        <fullName evidence="3">Putative LAGLIDADG homing endonuclease</fullName>
    </submittedName>
</protein>
<dbReference type="GO" id="GO:0045292">
    <property type="term" value="P:mRNA cis splicing, via spliceosome"/>
    <property type="evidence" value="ECO:0007669"/>
    <property type="project" value="TreeGrafter"/>
</dbReference>
<keyword evidence="3" id="KW-0150">Chloroplast</keyword>
<geneLocation type="chloroplast" evidence="3"/>
<dbReference type="GO" id="GO:0048564">
    <property type="term" value="P:photosystem I assembly"/>
    <property type="evidence" value="ECO:0007669"/>
    <property type="project" value="TreeGrafter"/>
</dbReference>
<dbReference type="PANTHER" id="PTHR47539">
    <property type="entry name" value="PENTATRICOPEPTIDE REPEAT-CONTAINING PROTEIN OTP51, CHLOROPLASTIC"/>
    <property type="match status" value="1"/>
</dbReference>
<keyword evidence="3" id="KW-0540">Nuclease</keyword>
<dbReference type="GeneID" id="22161316"/>
<proteinExistence type="predicted"/>
<reference evidence="3" key="1">
    <citation type="journal article" date="2014" name="BMC Evol. Biol.">
        <title>Chloroplast phylogenomic analysis resolves deep-level relationships within the green algal class Trebouxiophyceae.</title>
        <authorList>
            <person name="Lemieux C."/>
            <person name="Otis C."/>
            <person name="Turmel M."/>
        </authorList>
    </citation>
    <scope>NUCLEOTIDE SEQUENCE</scope>
</reference>
<evidence type="ECO:0000259" key="2">
    <source>
        <dbReference type="Pfam" id="PF03161"/>
    </source>
</evidence>
<keyword evidence="3" id="KW-0255">Endonuclease</keyword>
<dbReference type="AlphaFoldDB" id="A0A097KR19"/>
<accession>A0A097KR19</accession>
<gene>
    <name evidence="3" type="primary">orf235</name>
</gene>
<feature type="domain" description="Homing endonuclease LAGLIDADG" evidence="2">
    <location>
        <begin position="15"/>
        <end position="177"/>
    </location>
</feature>
<organism evidence="3">
    <name type="scientific">Elliptochloris bilobata</name>
    <dbReference type="NCBI Taxonomy" id="381761"/>
    <lineage>
        <taxon>Eukaryota</taxon>
        <taxon>Viridiplantae</taxon>
        <taxon>Chlorophyta</taxon>
        <taxon>core chlorophytes</taxon>
        <taxon>Trebouxiophyceae</taxon>
        <taxon>Trebouxiophyceae incertae sedis</taxon>
        <taxon>Elliptochloris clade</taxon>
        <taxon>Elliptochloris</taxon>
    </lineage>
</organism>
<evidence type="ECO:0000313" key="3">
    <source>
        <dbReference type="EMBL" id="AIT95635.1"/>
    </source>
</evidence>
<feature type="region of interest" description="Disordered" evidence="1">
    <location>
        <begin position="199"/>
        <end position="222"/>
    </location>
</feature>
<dbReference type="SUPFAM" id="SSF55608">
    <property type="entry name" value="Homing endonucleases"/>
    <property type="match status" value="1"/>
</dbReference>
<sequence length="235" mass="27549">MPRQPNRVSVTREQKEILLGILLGDAHMEVAPDGKSARLKIEQSVRKQAYVEHLHHVFQDWFPGKIVPASHSNNLKFSTKYSSSLLFYHTQFYGEKGRCVPRWMEHSFTARSLTYLFMDDGGIKSKSSKGVYINLYGLERKEQEFLCQILRRKFELQAKVVRDRHYYRIYISGHSYDVLVALLDPYILPSVRYKIPAPRKEAARKKPFKEDSTEEKQGLWSEQARLDEITELPKR</sequence>
<dbReference type="InterPro" id="IPR052500">
    <property type="entry name" value="Chloro/Mito_RNA_Process"/>
</dbReference>
<evidence type="ECO:0000256" key="1">
    <source>
        <dbReference type="SAM" id="MobiDB-lite"/>
    </source>
</evidence>
<dbReference type="GO" id="GO:0000373">
    <property type="term" value="P:Group II intron splicing"/>
    <property type="evidence" value="ECO:0007669"/>
    <property type="project" value="TreeGrafter"/>
</dbReference>
<dbReference type="InterPro" id="IPR004860">
    <property type="entry name" value="LAGLIDADG_dom"/>
</dbReference>
<dbReference type="EMBL" id="KM462887">
    <property type="protein sequence ID" value="AIT95635.1"/>
    <property type="molecule type" value="Genomic_DNA"/>
</dbReference>
<dbReference type="Pfam" id="PF03161">
    <property type="entry name" value="LAGLIDADG_2"/>
    <property type="match status" value="1"/>
</dbReference>
<keyword evidence="3" id="KW-0934">Plastid</keyword>
<dbReference type="GO" id="GO:0004519">
    <property type="term" value="F:endonuclease activity"/>
    <property type="evidence" value="ECO:0007669"/>
    <property type="project" value="UniProtKB-KW"/>
</dbReference>
<dbReference type="Gene3D" id="3.10.28.10">
    <property type="entry name" value="Homing endonucleases"/>
    <property type="match status" value="2"/>
</dbReference>
<dbReference type="InterPro" id="IPR027434">
    <property type="entry name" value="Homing_endonucl"/>
</dbReference>
<feature type="compositionally biased region" description="Basic and acidic residues" evidence="1">
    <location>
        <begin position="208"/>
        <end position="217"/>
    </location>
</feature>
<name>A0A097KR19_9CHLO</name>
<dbReference type="PANTHER" id="PTHR47539:SF1">
    <property type="entry name" value="PENTATRICOPEPTIDE REPEAT-CONTAINING PROTEIN OTP51, CHLOROPLASTIC"/>
    <property type="match status" value="1"/>
</dbReference>